<dbReference type="EMBL" id="CP081495">
    <property type="protein sequence ID" value="UYW01578.1"/>
    <property type="molecule type" value="Genomic_DNA"/>
</dbReference>
<reference evidence="1" key="1">
    <citation type="submission" date="2021-08" db="EMBL/GenBank/DDBJ databases">
        <title>Flavobacterium sp. strain CC-SYL302.</title>
        <authorList>
            <person name="Lin S.-Y."/>
            <person name="Lee T.-H."/>
            <person name="Young C.-C."/>
        </authorList>
    </citation>
    <scope>NUCLEOTIDE SEQUENCE</scope>
    <source>
        <strain evidence="1">CC-SYL302</strain>
    </source>
</reference>
<accession>A0ABY6LZ23</accession>
<keyword evidence="2" id="KW-1185">Reference proteome</keyword>
<evidence type="ECO:0000313" key="1">
    <source>
        <dbReference type="EMBL" id="UYW01578.1"/>
    </source>
</evidence>
<organism evidence="1 2">
    <name type="scientific">Flavobacterium agricola</name>
    <dbReference type="NCBI Taxonomy" id="2870839"/>
    <lineage>
        <taxon>Bacteria</taxon>
        <taxon>Pseudomonadati</taxon>
        <taxon>Bacteroidota</taxon>
        <taxon>Flavobacteriia</taxon>
        <taxon>Flavobacteriales</taxon>
        <taxon>Flavobacteriaceae</taxon>
        <taxon>Flavobacterium</taxon>
    </lineage>
</organism>
<dbReference type="RefSeq" id="WP_264434052.1">
    <property type="nucleotide sequence ID" value="NZ_CP081495.1"/>
</dbReference>
<name>A0ABY6LZ23_9FLAO</name>
<evidence type="ECO:0000313" key="2">
    <source>
        <dbReference type="Proteomes" id="UP001163328"/>
    </source>
</evidence>
<sequence length="111" mass="12854">MTDSVKEKLLAFFHTIQQYKGCKTEITSGLYALTASFDAKNTTWNLSEFTFVRAAFRQNGDRLIIEGKKMYYEFSAANIIDFKQPDLHSYEIIEAYGDVAFRITKIKFTIK</sequence>
<protein>
    <submittedName>
        <fullName evidence="1">Uncharacterized protein</fullName>
    </submittedName>
</protein>
<gene>
    <name evidence="1" type="ORF">K5I29_01215</name>
</gene>
<proteinExistence type="predicted"/>
<dbReference type="Proteomes" id="UP001163328">
    <property type="component" value="Chromosome"/>
</dbReference>